<evidence type="ECO:0000313" key="4">
    <source>
        <dbReference type="Proteomes" id="UP000034491"/>
    </source>
</evidence>
<feature type="domain" description="Solute-binding protein family 3/N-terminal" evidence="2">
    <location>
        <begin position="31"/>
        <end position="257"/>
    </location>
</feature>
<dbReference type="Pfam" id="PF00497">
    <property type="entry name" value="SBP_bac_3"/>
    <property type="match status" value="1"/>
</dbReference>
<dbReference type="Proteomes" id="UP000034491">
    <property type="component" value="Unassembled WGS sequence"/>
</dbReference>
<evidence type="ECO:0000313" key="3">
    <source>
        <dbReference type="EMBL" id="KKJ75347.1"/>
    </source>
</evidence>
<dbReference type="PANTHER" id="PTHR35936:SF25">
    <property type="entry name" value="ABC TRANSPORTER SUBSTRATE-BINDING PROTEIN"/>
    <property type="match status" value="1"/>
</dbReference>
<keyword evidence="4" id="KW-1185">Reference proteome</keyword>
<evidence type="ECO:0000256" key="1">
    <source>
        <dbReference type="ARBA" id="ARBA00022729"/>
    </source>
</evidence>
<dbReference type="SMART" id="SM00062">
    <property type="entry name" value="PBPb"/>
    <property type="match status" value="1"/>
</dbReference>
<dbReference type="SUPFAM" id="SSF53850">
    <property type="entry name" value="Periplasmic binding protein-like II"/>
    <property type="match status" value="1"/>
</dbReference>
<name>A0A0M2R0D7_9PROT</name>
<dbReference type="AlphaFoldDB" id="A0A0M2R0D7"/>
<organism evidence="3 4">
    <name type="scientific">Kiloniella litopenaei</name>
    <dbReference type="NCBI Taxonomy" id="1549748"/>
    <lineage>
        <taxon>Bacteria</taxon>
        <taxon>Pseudomonadati</taxon>
        <taxon>Pseudomonadota</taxon>
        <taxon>Alphaproteobacteria</taxon>
        <taxon>Rhodospirillales</taxon>
        <taxon>Kiloniellaceae</taxon>
        <taxon>Kiloniella</taxon>
    </lineage>
</organism>
<keyword evidence="1" id="KW-0732">Signal</keyword>
<dbReference type="Gene3D" id="3.40.190.10">
    <property type="entry name" value="Periplasmic binding protein-like II"/>
    <property type="match status" value="2"/>
</dbReference>
<accession>A0A0M2R0D7</accession>
<proteinExistence type="predicted"/>
<sequence length="257" mass="29725">MPGIFCIVWFCSAFARIVTAEERFSLSGNYVFAIGAEDYPPYEFIENGELTGFHIELIQAVAQKNNLIITFERYPFKRAQQMLRTGKIDAFTYYGWTAEREKDTRYLFGNILHIAKIVYVVPKSRENEIAFTGNLELLRDYRIVTQAGFSYGYEFDNADYLKKYAAPTLNGLKDLLLNGRGDLGIVYLSDFYSAYKDTDILDKFTIIDPPVLERPMYIGFSKKAEKDNISVFFAEKMLEFKATEAYEALYNKYFPTD</sequence>
<dbReference type="EMBL" id="LANI01000033">
    <property type="protein sequence ID" value="KKJ75347.1"/>
    <property type="molecule type" value="Genomic_DNA"/>
</dbReference>
<reference evidence="3 4" key="1">
    <citation type="submission" date="2015-03" db="EMBL/GenBank/DDBJ databases">
        <title>Genome sequence of Kiloniella sp. P1-1, isolated from the gut microflora of Pacific white shrimp, Penaeus vannamei.</title>
        <authorList>
            <person name="Shao Z."/>
            <person name="Wang L."/>
            <person name="Li X."/>
        </authorList>
    </citation>
    <scope>NUCLEOTIDE SEQUENCE [LARGE SCALE GENOMIC DNA]</scope>
    <source>
        <strain evidence="3 4">P1-1</strain>
    </source>
</reference>
<comment type="caution">
    <text evidence="3">The sequence shown here is derived from an EMBL/GenBank/DDBJ whole genome shotgun (WGS) entry which is preliminary data.</text>
</comment>
<protein>
    <recommendedName>
        <fullName evidence="2">Solute-binding protein family 3/N-terminal domain-containing protein</fullName>
    </recommendedName>
</protein>
<evidence type="ECO:0000259" key="2">
    <source>
        <dbReference type="SMART" id="SM00062"/>
    </source>
</evidence>
<dbReference type="PANTHER" id="PTHR35936">
    <property type="entry name" value="MEMBRANE-BOUND LYTIC MUREIN TRANSGLYCOSYLASE F"/>
    <property type="match status" value="1"/>
</dbReference>
<gene>
    <name evidence="3" type="ORF">WH95_18700</name>
</gene>
<dbReference type="InterPro" id="IPR001638">
    <property type="entry name" value="Solute-binding_3/MltF_N"/>
</dbReference>
<dbReference type="STRING" id="1549748.WH95_18700"/>